<feature type="compositionally biased region" description="Basic and acidic residues" evidence="2">
    <location>
        <begin position="244"/>
        <end position="266"/>
    </location>
</feature>
<reference evidence="3" key="1">
    <citation type="submission" date="2020-03" db="EMBL/GenBank/DDBJ databases">
        <title>The deep terrestrial virosphere.</title>
        <authorList>
            <person name="Holmfeldt K."/>
            <person name="Nilsson E."/>
            <person name="Simone D."/>
            <person name="Lopez-Fernandez M."/>
            <person name="Wu X."/>
            <person name="de Brujin I."/>
            <person name="Lundin D."/>
            <person name="Andersson A."/>
            <person name="Bertilsson S."/>
            <person name="Dopson M."/>
        </authorList>
    </citation>
    <scope>NUCLEOTIDE SEQUENCE</scope>
    <source>
        <strain evidence="3">TM448A01987</strain>
    </source>
</reference>
<dbReference type="AlphaFoldDB" id="A0A6H1ZUG8"/>
<keyword evidence="1" id="KW-0175">Coiled coil</keyword>
<dbReference type="InterPro" id="IPR027417">
    <property type="entry name" value="P-loop_NTPase"/>
</dbReference>
<dbReference type="Gene3D" id="3.40.50.300">
    <property type="entry name" value="P-loop containing nucleotide triphosphate hydrolases"/>
    <property type="match status" value="1"/>
</dbReference>
<evidence type="ECO:0000313" key="3">
    <source>
        <dbReference type="EMBL" id="QJA51119.1"/>
    </source>
</evidence>
<evidence type="ECO:0000256" key="2">
    <source>
        <dbReference type="SAM" id="MobiDB-lite"/>
    </source>
</evidence>
<proteinExistence type="predicted"/>
<name>A0A6H1ZUG8_9ZZZZ</name>
<gene>
    <name evidence="3" type="ORF">TM448A01987_0007</name>
</gene>
<protein>
    <submittedName>
        <fullName evidence="3">Putative ATPase domain containing protein</fullName>
    </submittedName>
</protein>
<organism evidence="3">
    <name type="scientific">viral metagenome</name>
    <dbReference type="NCBI Taxonomy" id="1070528"/>
    <lineage>
        <taxon>unclassified sequences</taxon>
        <taxon>metagenomes</taxon>
        <taxon>organismal metagenomes</taxon>
    </lineage>
</organism>
<dbReference type="SUPFAM" id="SSF52540">
    <property type="entry name" value="P-loop containing nucleoside triphosphate hydrolases"/>
    <property type="match status" value="1"/>
</dbReference>
<evidence type="ECO:0000256" key="1">
    <source>
        <dbReference type="SAM" id="Coils"/>
    </source>
</evidence>
<feature type="region of interest" description="Disordered" evidence="2">
    <location>
        <begin position="227"/>
        <end position="266"/>
    </location>
</feature>
<sequence>MITMITGKSFKGLDFSQPLGRLNLFVGRNGSGKSARTQALILAIMGYIPGGAKKNAEILDSYGTEDTMVVGFESAGHPQGKVLLERGFVRSGTSVSQGYKVAGAKAKEGDFMKALALHGDPKIVDISAFMDLSDQKKIDAVFSLYPPAGDVNKIQGEIDSLKEKINTLVQKAKTSEAAAARLVAAKPPLPAGTLADVTGKIAETAESLRVARKELVDAQVAEGARQAKEKAEKQAADAAAHLKARQEKDAQKAAEQKERERIEAEEKAMKEVDAKVAASLAEKPGKMTKECDRMFEKYPLPEEKIAGTTDPGLFAVVSVINSIQTILDTLKAAGCEACVAKLVAIRELKKFKGVS</sequence>
<accession>A0A6H1ZUG8</accession>
<dbReference type="EMBL" id="MT144238">
    <property type="protein sequence ID" value="QJA51119.1"/>
    <property type="molecule type" value="Genomic_DNA"/>
</dbReference>
<feature type="coiled-coil region" evidence="1">
    <location>
        <begin position="151"/>
        <end position="178"/>
    </location>
</feature>